<dbReference type="AlphaFoldDB" id="A0A941AW22"/>
<feature type="domain" description="PIN-like" evidence="1">
    <location>
        <begin position="7"/>
        <end position="107"/>
    </location>
</feature>
<proteinExistence type="predicted"/>
<keyword evidence="3" id="KW-1185">Reference proteome</keyword>
<gene>
    <name evidence="2" type="ORF">J5837_12990</name>
</gene>
<dbReference type="RefSeq" id="WP_210537194.1">
    <property type="nucleotide sequence ID" value="NZ_JAGKTC010000003.1"/>
</dbReference>
<sequence length="198" mass="22075">MRTNYVLIDYENVQPKNLALLEAEHFRVKVFLGASLAKLPVDLVTAMQALGSRAEYVRISGNGPNALDFHIAYYIGRIAAEDADPYFHIISKDTGFDPLIAHLKDKGIGCKRSATLDAIPILRSLTEAPRDEQVDGVIEKLKGMPKNRPQKDKTLRTMISAWFGKKLDDASLDRVVGELVRRKVIAVNQGKVRYTLPS</sequence>
<reference evidence="2" key="2">
    <citation type="submission" date="2021-03" db="EMBL/GenBank/DDBJ databases">
        <authorList>
            <person name="Cao W."/>
        </authorList>
    </citation>
    <scope>NUCLEOTIDE SEQUENCE</scope>
    <source>
        <strain evidence="2">110414</strain>
    </source>
</reference>
<dbReference type="Proteomes" id="UP000673447">
    <property type="component" value="Unassembled WGS sequence"/>
</dbReference>
<comment type="caution">
    <text evidence="2">The sequence shown here is derived from an EMBL/GenBank/DDBJ whole genome shotgun (WGS) entry which is preliminary data.</text>
</comment>
<name>A0A941AW22_9GAMM</name>
<evidence type="ECO:0000313" key="3">
    <source>
        <dbReference type="Proteomes" id="UP000673447"/>
    </source>
</evidence>
<accession>A0A941AW22</accession>
<organism evidence="2 3">
    <name type="scientific">Pseudoxanthomonas helianthi</name>
    <dbReference type="NCBI Taxonomy" id="1453541"/>
    <lineage>
        <taxon>Bacteria</taxon>
        <taxon>Pseudomonadati</taxon>
        <taxon>Pseudomonadota</taxon>
        <taxon>Gammaproteobacteria</taxon>
        <taxon>Lysobacterales</taxon>
        <taxon>Lysobacteraceae</taxon>
        <taxon>Pseudoxanthomonas</taxon>
    </lineage>
</organism>
<dbReference type="InterPro" id="IPR041494">
    <property type="entry name" value="PIN7"/>
</dbReference>
<evidence type="ECO:0000259" key="1">
    <source>
        <dbReference type="Pfam" id="PF18475"/>
    </source>
</evidence>
<dbReference type="EMBL" id="JAGKTC010000003">
    <property type="protein sequence ID" value="MBP3985322.1"/>
    <property type="molecule type" value="Genomic_DNA"/>
</dbReference>
<dbReference type="Pfam" id="PF18475">
    <property type="entry name" value="PIN7"/>
    <property type="match status" value="1"/>
</dbReference>
<evidence type="ECO:0000313" key="2">
    <source>
        <dbReference type="EMBL" id="MBP3985322.1"/>
    </source>
</evidence>
<reference evidence="2" key="1">
    <citation type="journal article" date="2016" name="Int. J. Syst. Evol. Microbiol.">
        <title>Pseudoxanthomonas helianthi sp. nov., isolated from roots of Jerusalem artichoke (Helianthus tuberosus).</title>
        <authorList>
            <person name="Kittiwongwattana C."/>
            <person name="Thawai C."/>
        </authorList>
    </citation>
    <scope>NUCLEOTIDE SEQUENCE</scope>
    <source>
        <strain evidence="2">110414</strain>
    </source>
</reference>
<protein>
    <recommendedName>
        <fullName evidence="1">PIN-like domain-containing protein</fullName>
    </recommendedName>
</protein>